<dbReference type="GO" id="GO:0017080">
    <property type="term" value="F:sodium channel regulator activity"/>
    <property type="evidence" value="ECO:0000318"/>
    <property type="project" value="GO_Central"/>
</dbReference>
<dbReference type="GO" id="GO:0015031">
    <property type="term" value="P:protein transport"/>
    <property type="evidence" value="ECO:0007669"/>
    <property type="project" value="UniProtKB-KW"/>
</dbReference>
<dbReference type="GO" id="GO:0005634">
    <property type="term" value="C:nucleus"/>
    <property type="evidence" value="ECO:0000318"/>
    <property type="project" value="GO_Central"/>
</dbReference>
<dbReference type="AlphaFoldDB" id="A9UR92"/>
<proteinExistence type="inferred from homology"/>
<dbReference type="InterPro" id="IPR007681">
    <property type="entry name" value="Mog1"/>
</dbReference>
<dbReference type="FunCoup" id="A9UR92">
    <property type="interactions" value="376"/>
</dbReference>
<reference evidence="4 5" key="1">
    <citation type="journal article" date="2008" name="Nature">
        <title>The genome of the choanoflagellate Monosiga brevicollis and the origin of metazoans.</title>
        <authorList>
            <consortium name="JGI Sequencing"/>
            <person name="King N."/>
            <person name="Westbrook M.J."/>
            <person name="Young S.L."/>
            <person name="Kuo A."/>
            <person name="Abedin M."/>
            <person name="Chapman J."/>
            <person name="Fairclough S."/>
            <person name="Hellsten U."/>
            <person name="Isogai Y."/>
            <person name="Letunic I."/>
            <person name="Marr M."/>
            <person name="Pincus D."/>
            <person name="Putnam N."/>
            <person name="Rokas A."/>
            <person name="Wright K.J."/>
            <person name="Zuzow R."/>
            <person name="Dirks W."/>
            <person name="Good M."/>
            <person name="Goodstein D."/>
            <person name="Lemons D."/>
            <person name="Li W."/>
            <person name="Lyons J.B."/>
            <person name="Morris A."/>
            <person name="Nichols S."/>
            <person name="Richter D.J."/>
            <person name="Salamov A."/>
            <person name="Bork P."/>
            <person name="Lim W.A."/>
            <person name="Manning G."/>
            <person name="Miller W.T."/>
            <person name="McGinnis W."/>
            <person name="Shapiro H."/>
            <person name="Tjian R."/>
            <person name="Grigoriev I.V."/>
            <person name="Rokhsar D."/>
        </authorList>
    </citation>
    <scope>NUCLEOTIDE SEQUENCE [LARGE SCALE GENOMIC DNA]</scope>
    <source>
        <strain evidence="5">MX1 / ATCC 50154</strain>
    </source>
</reference>
<evidence type="ECO:0008006" key="6">
    <source>
        <dbReference type="Google" id="ProtNLM"/>
    </source>
</evidence>
<dbReference type="STRING" id="81824.A9UR92"/>
<dbReference type="RefSeq" id="XP_001743170.1">
    <property type="nucleotide sequence ID" value="XM_001743118.1"/>
</dbReference>
<dbReference type="GO" id="GO:0031267">
    <property type="term" value="F:small GTPase binding"/>
    <property type="evidence" value="ECO:0000318"/>
    <property type="project" value="GO_Central"/>
</dbReference>
<dbReference type="GO" id="GO:0005085">
    <property type="term" value="F:guanyl-nucleotide exchange factor activity"/>
    <property type="evidence" value="ECO:0000318"/>
    <property type="project" value="GO_Central"/>
</dbReference>
<evidence type="ECO:0000313" key="5">
    <source>
        <dbReference type="Proteomes" id="UP000001357"/>
    </source>
</evidence>
<comment type="similarity">
    <text evidence="1">Belongs to the MOG1 family.</text>
</comment>
<gene>
    <name evidence="4" type="ORF">MONBRDRAFT_14561</name>
</gene>
<evidence type="ECO:0000256" key="3">
    <source>
        <dbReference type="ARBA" id="ARBA00022927"/>
    </source>
</evidence>
<evidence type="ECO:0000256" key="2">
    <source>
        <dbReference type="ARBA" id="ARBA00022448"/>
    </source>
</evidence>
<organism evidence="4 5">
    <name type="scientific">Monosiga brevicollis</name>
    <name type="common">Choanoflagellate</name>
    <dbReference type="NCBI Taxonomy" id="81824"/>
    <lineage>
        <taxon>Eukaryota</taxon>
        <taxon>Choanoflagellata</taxon>
        <taxon>Craspedida</taxon>
        <taxon>Salpingoecidae</taxon>
        <taxon>Monosiga</taxon>
    </lineage>
</organism>
<dbReference type="InterPro" id="IPR016123">
    <property type="entry name" value="Mog1/PsbP_a/b/a-sand"/>
</dbReference>
<dbReference type="SUPFAM" id="SSF55724">
    <property type="entry name" value="Mog1p/PsbP-like"/>
    <property type="match status" value="1"/>
</dbReference>
<dbReference type="KEGG" id="mbr:MONBRDRAFT_14561"/>
<accession>A9UR92</accession>
<sequence length="191" mass="20996">MALEERALLEGAMRIGLPARFEDVSAFRQVPDTQEVFVDVRTDQSVIVEILEMVPDATATGQGAADFHFNSLAHDNDALESHIEQRDQLRPLPFNGYVVVRSVSIGVQRVAKFNEAAERANQVRVHVACFRFPHVSTDIVVSWNQPIEINASSSSAEAVDAAALAQNGDALSLFQPMIESFAVLDWSIFQG</sequence>
<dbReference type="Proteomes" id="UP000001357">
    <property type="component" value="Unassembled WGS sequence"/>
</dbReference>
<evidence type="ECO:0000256" key="1">
    <source>
        <dbReference type="ARBA" id="ARBA00010307"/>
    </source>
</evidence>
<dbReference type="Gene3D" id="3.40.1000.10">
    <property type="entry name" value="Mog1/PsbP, alpha/beta/alpha sandwich"/>
    <property type="match status" value="1"/>
</dbReference>
<dbReference type="GO" id="GO:0060047">
    <property type="term" value="P:heart contraction"/>
    <property type="evidence" value="ECO:0000318"/>
    <property type="project" value="GO_Central"/>
</dbReference>
<keyword evidence="2" id="KW-0813">Transport</keyword>
<protein>
    <recommendedName>
        <fullName evidence="6">Ran guanine nucleotide release factor</fullName>
    </recommendedName>
</protein>
<keyword evidence="3" id="KW-0653">Protein transport</keyword>
<dbReference type="GeneID" id="5888200"/>
<dbReference type="InParanoid" id="A9UR92"/>
<dbReference type="GO" id="GO:0044325">
    <property type="term" value="F:transmembrane transporter binding"/>
    <property type="evidence" value="ECO:0000318"/>
    <property type="project" value="GO_Central"/>
</dbReference>
<dbReference type="OMA" id="ECSSAWM"/>
<keyword evidence="5" id="KW-1185">Reference proteome</keyword>
<evidence type="ECO:0000313" key="4">
    <source>
        <dbReference type="EMBL" id="EDQ91884.1"/>
    </source>
</evidence>
<name>A9UR92_MONBE</name>
<dbReference type="eggNOG" id="KOG3329">
    <property type="taxonomic scope" value="Eukaryota"/>
</dbReference>
<dbReference type="Pfam" id="PF04603">
    <property type="entry name" value="Mog1"/>
    <property type="match status" value="1"/>
</dbReference>
<dbReference type="PANTHER" id="PTHR15837">
    <property type="entry name" value="RAN GUANINE NUCLEOTIDE RELEASE FACTOR"/>
    <property type="match status" value="1"/>
</dbReference>
<dbReference type="EMBL" id="CH991544">
    <property type="protein sequence ID" value="EDQ91884.1"/>
    <property type="molecule type" value="Genomic_DNA"/>
</dbReference>
<dbReference type="PANTHER" id="PTHR15837:SF0">
    <property type="entry name" value="RAN GUANINE NUCLEOTIDE RELEASE FACTOR"/>
    <property type="match status" value="1"/>
</dbReference>
<dbReference type="GO" id="GO:1900825">
    <property type="term" value="P:regulation of membrane depolarization during cardiac muscle cell action potential"/>
    <property type="evidence" value="ECO:0000318"/>
    <property type="project" value="GO_Central"/>
</dbReference>